<accession>A0AA88E5K4</accession>
<evidence type="ECO:0008006" key="3">
    <source>
        <dbReference type="Google" id="ProtNLM"/>
    </source>
</evidence>
<protein>
    <recommendedName>
        <fullName evidence="3">CC-NBS-LRR protein</fullName>
    </recommendedName>
</protein>
<keyword evidence="2" id="KW-1185">Reference proteome</keyword>
<name>A0AA88E5K4_FICCA</name>
<dbReference type="EMBL" id="BTGU01000551">
    <property type="protein sequence ID" value="GMN68096.1"/>
    <property type="molecule type" value="Genomic_DNA"/>
</dbReference>
<dbReference type="Proteomes" id="UP001187192">
    <property type="component" value="Unassembled WGS sequence"/>
</dbReference>
<gene>
    <name evidence="1" type="ORF">TIFTF001_037152</name>
</gene>
<organism evidence="1 2">
    <name type="scientific">Ficus carica</name>
    <name type="common">Common fig</name>
    <dbReference type="NCBI Taxonomy" id="3494"/>
    <lineage>
        <taxon>Eukaryota</taxon>
        <taxon>Viridiplantae</taxon>
        <taxon>Streptophyta</taxon>
        <taxon>Embryophyta</taxon>
        <taxon>Tracheophyta</taxon>
        <taxon>Spermatophyta</taxon>
        <taxon>Magnoliopsida</taxon>
        <taxon>eudicotyledons</taxon>
        <taxon>Gunneridae</taxon>
        <taxon>Pentapetalae</taxon>
        <taxon>rosids</taxon>
        <taxon>fabids</taxon>
        <taxon>Rosales</taxon>
        <taxon>Moraceae</taxon>
        <taxon>Ficeae</taxon>
        <taxon>Ficus</taxon>
    </lineage>
</organism>
<proteinExistence type="predicted"/>
<sequence length="94" mass="10777">MAMKLNFHKLVKLEDLSKDGLQHLISFEELTIEKCENLQCLSQNGLPTSLTSLRLSELPKLEDLSKGSLQHPIYLKELRACLVHKFKLKFLSLV</sequence>
<reference evidence="1" key="1">
    <citation type="submission" date="2023-07" db="EMBL/GenBank/DDBJ databases">
        <title>draft genome sequence of fig (Ficus carica).</title>
        <authorList>
            <person name="Takahashi T."/>
            <person name="Nishimura K."/>
        </authorList>
    </citation>
    <scope>NUCLEOTIDE SEQUENCE</scope>
</reference>
<evidence type="ECO:0000313" key="1">
    <source>
        <dbReference type="EMBL" id="GMN68096.1"/>
    </source>
</evidence>
<dbReference type="AlphaFoldDB" id="A0AA88E5K4"/>
<evidence type="ECO:0000313" key="2">
    <source>
        <dbReference type="Proteomes" id="UP001187192"/>
    </source>
</evidence>
<comment type="caution">
    <text evidence="1">The sequence shown here is derived from an EMBL/GenBank/DDBJ whole genome shotgun (WGS) entry which is preliminary data.</text>
</comment>